<dbReference type="Proteomes" id="UP000011096">
    <property type="component" value="Unassembled WGS sequence"/>
</dbReference>
<dbReference type="AlphaFoldDB" id="A0A7J6JI51"/>
<protein>
    <submittedName>
        <fullName evidence="1">Uncharacterized protein</fullName>
    </submittedName>
</protein>
<dbReference type="RefSeq" id="XP_066009501.1">
    <property type="nucleotide sequence ID" value="XM_066151154.1"/>
</dbReference>
<evidence type="ECO:0000313" key="1">
    <source>
        <dbReference type="EMBL" id="KAF4489363.1"/>
    </source>
</evidence>
<dbReference type="GeneID" id="90979702"/>
<dbReference type="EMBL" id="ANPB02000002">
    <property type="protein sequence ID" value="KAF4489363.1"/>
    <property type="molecule type" value="Genomic_DNA"/>
</dbReference>
<keyword evidence="2" id="KW-1185">Reference proteome</keyword>
<organism evidence="1 2">
    <name type="scientific">Colletotrichum fructicola (strain Nara gc5)</name>
    <name type="common">Anthracnose fungus</name>
    <name type="synonym">Colletotrichum gloeosporioides (strain Nara gc5)</name>
    <dbReference type="NCBI Taxonomy" id="1213859"/>
    <lineage>
        <taxon>Eukaryota</taxon>
        <taxon>Fungi</taxon>
        <taxon>Dikarya</taxon>
        <taxon>Ascomycota</taxon>
        <taxon>Pezizomycotina</taxon>
        <taxon>Sordariomycetes</taxon>
        <taxon>Hypocreomycetidae</taxon>
        <taxon>Glomerellales</taxon>
        <taxon>Glomerellaceae</taxon>
        <taxon>Colletotrichum</taxon>
        <taxon>Colletotrichum gloeosporioides species complex</taxon>
    </lineage>
</organism>
<gene>
    <name evidence="1" type="ORF">CGGC5_v003622</name>
</gene>
<reference evidence="1 2" key="2">
    <citation type="submission" date="2020-04" db="EMBL/GenBank/DDBJ databases">
        <title>Genome sequencing and assembly of multiple isolates from the Colletotrichum gloeosporioides species complex.</title>
        <authorList>
            <person name="Gan P."/>
            <person name="Shirasu K."/>
        </authorList>
    </citation>
    <scope>NUCLEOTIDE SEQUENCE [LARGE SCALE GENOMIC DNA]</scope>
    <source>
        <strain evidence="1 2">Nara gc5</strain>
    </source>
</reference>
<accession>A0A7J6JI51</accession>
<sequence>MLKKYIVTKETTTSGTGTGVTGSTIRALSDDDGSLRSKRRLFAEEIYTPCVCPWWKHSKQACKQSIKVNGRQVDLQAK</sequence>
<name>A0A7J6JI51_COLFN</name>
<comment type="caution">
    <text evidence="1">The sequence shown here is derived from an EMBL/GenBank/DDBJ whole genome shotgun (WGS) entry which is preliminary data.</text>
</comment>
<evidence type="ECO:0000313" key="2">
    <source>
        <dbReference type="Proteomes" id="UP000011096"/>
    </source>
</evidence>
<reference evidence="1 2" key="1">
    <citation type="submission" date="2012-08" db="EMBL/GenBank/DDBJ databases">
        <authorList>
            <person name="Gan P.H.P."/>
            <person name="Ikeda K."/>
            <person name="Irieda H."/>
            <person name="Narusaka M."/>
            <person name="O'Connell R.J."/>
            <person name="Narusaka Y."/>
            <person name="Takano Y."/>
            <person name="Kubo Y."/>
            <person name="Shirasu K."/>
        </authorList>
    </citation>
    <scope>NUCLEOTIDE SEQUENCE [LARGE SCALE GENOMIC DNA]</scope>
    <source>
        <strain evidence="1 2">Nara gc5</strain>
    </source>
</reference>
<proteinExistence type="predicted"/>
<dbReference type="InParanoid" id="A0A7J6JI51"/>